<comment type="caution">
    <text evidence="2">The sequence shown here is derived from an EMBL/GenBank/DDBJ whole genome shotgun (WGS) entry which is preliminary data.</text>
</comment>
<feature type="region of interest" description="Disordered" evidence="1">
    <location>
        <begin position="367"/>
        <end position="403"/>
    </location>
</feature>
<keyword evidence="3" id="KW-1185">Reference proteome</keyword>
<sequence length="437" mass="47032">MAMQFALDDDSLPLPPRRRDASPPPASKRCRPPPAEHAEWQRALHTVYGPQSSAPPCGAAEGAAEGEAALWWQQLRAEVVADRSLRALDEAAAAREEEERRGEGREWRGEWGALRAEQLRLQGEAQMATPERLAPGRPESIEWIHEIFRSQICQLVREGWASSVASAYTLLACCAPAAMARATREQLAAGGGGGAALLRVEGEYAASRRLVAAVLLQRAAEQTTAAPLTYAHLHGALGLIRNDSAWARLTPDAPLGATFVSSALVAAANASDAFPNGRGFHAHICRSGVRDWMLMDSDVVCFESLPRQAEWFRSLVDVGGGGFHLPAGAAIELVAVHDKFRVPSMQGVQWVKRRLYTVRVRFPLAPSPPQGTAADGSAAGSPERERTPAGEGGTAARSPPPPPCDPLDYRFGRSEVWMMHCATDDLCCAGIHPLDTV</sequence>
<evidence type="ECO:0000313" key="2">
    <source>
        <dbReference type="EMBL" id="KAL1495718.1"/>
    </source>
</evidence>
<gene>
    <name evidence="2" type="ORF">AB1Y20_016581</name>
</gene>
<proteinExistence type="predicted"/>
<dbReference type="AlphaFoldDB" id="A0AB34ICS7"/>
<organism evidence="2 3">
    <name type="scientific">Prymnesium parvum</name>
    <name type="common">Toxic golden alga</name>
    <dbReference type="NCBI Taxonomy" id="97485"/>
    <lineage>
        <taxon>Eukaryota</taxon>
        <taxon>Haptista</taxon>
        <taxon>Haptophyta</taxon>
        <taxon>Prymnesiophyceae</taxon>
        <taxon>Prymnesiales</taxon>
        <taxon>Prymnesiaceae</taxon>
        <taxon>Prymnesium</taxon>
    </lineage>
</organism>
<feature type="region of interest" description="Disordered" evidence="1">
    <location>
        <begin position="1"/>
        <end position="36"/>
    </location>
</feature>
<dbReference type="Proteomes" id="UP001515480">
    <property type="component" value="Unassembled WGS sequence"/>
</dbReference>
<evidence type="ECO:0000256" key="1">
    <source>
        <dbReference type="SAM" id="MobiDB-lite"/>
    </source>
</evidence>
<evidence type="ECO:0000313" key="3">
    <source>
        <dbReference type="Proteomes" id="UP001515480"/>
    </source>
</evidence>
<accession>A0AB34ICS7</accession>
<name>A0AB34ICS7_PRYPA</name>
<protein>
    <submittedName>
        <fullName evidence="2">Uncharacterized protein</fullName>
    </submittedName>
</protein>
<reference evidence="2 3" key="1">
    <citation type="journal article" date="2024" name="Science">
        <title>Giant polyketide synthase enzymes in the biosynthesis of giant marine polyether toxins.</title>
        <authorList>
            <person name="Fallon T.R."/>
            <person name="Shende V.V."/>
            <person name="Wierzbicki I.H."/>
            <person name="Pendleton A.L."/>
            <person name="Watervoot N.F."/>
            <person name="Auber R.P."/>
            <person name="Gonzalez D.J."/>
            <person name="Wisecaver J.H."/>
            <person name="Moore B.S."/>
        </authorList>
    </citation>
    <scope>NUCLEOTIDE SEQUENCE [LARGE SCALE GENOMIC DNA]</scope>
    <source>
        <strain evidence="2 3">12B1</strain>
    </source>
</reference>
<dbReference type="EMBL" id="JBGBPQ010000031">
    <property type="protein sequence ID" value="KAL1495718.1"/>
    <property type="molecule type" value="Genomic_DNA"/>
</dbReference>